<keyword evidence="3" id="KW-1185">Reference proteome</keyword>
<sequence length="102" mass="11315">NTHPSQRVLSGVSHWLASFITALSIPRRQERQEHPPRACRKGCQAAKPRPPWRWKEGGEEKEKETVSSRHQCILAISLSLSLGQACCSLVDFPVEPTAASVT</sequence>
<protein>
    <submittedName>
        <fullName evidence="2">Uncharacterized protein</fullName>
    </submittedName>
</protein>
<dbReference type="InParanoid" id="K5X6K1"/>
<organism evidence="2 3">
    <name type="scientific">Phanerochaete carnosa (strain HHB-10118-sp)</name>
    <name type="common">White-rot fungus</name>
    <name type="synonym">Peniophora carnosa</name>
    <dbReference type="NCBI Taxonomy" id="650164"/>
    <lineage>
        <taxon>Eukaryota</taxon>
        <taxon>Fungi</taxon>
        <taxon>Dikarya</taxon>
        <taxon>Basidiomycota</taxon>
        <taxon>Agaricomycotina</taxon>
        <taxon>Agaricomycetes</taxon>
        <taxon>Polyporales</taxon>
        <taxon>Phanerochaetaceae</taxon>
        <taxon>Phanerochaete</taxon>
    </lineage>
</organism>
<evidence type="ECO:0000313" key="3">
    <source>
        <dbReference type="Proteomes" id="UP000008370"/>
    </source>
</evidence>
<proteinExistence type="predicted"/>
<reference evidence="2 3" key="1">
    <citation type="journal article" date="2012" name="BMC Genomics">
        <title>Comparative genomics of the white-rot fungi, Phanerochaete carnosa and P. chrysosporium, to elucidate the genetic basis of the distinct wood types they colonize.</title>
        <authorList>
            <person name="Suzuki H."/>
            <person name="MacDonald J."/>
            <person name="Syed K."/>
            <person name="Salamov A."/>
            <person name="Hori C."/>
            <person name="Aerts A."/>
            <person name="Henrissat B."/>
            <person name="Wiebenga A."/>
            <person name="vanKuyk P.A."/>
            <person name="Barry K."/>
            <person name="Lindquist E."/>
            <person name="LaButti K."/>
            <person name="Lapidus A."/>
            <person name="Lucas S."/>
            <person name="Coutinho P."/>
            <person name="Gong Y."/>
            <person name="Samejima M."/>
            <person name="Mahadevan R."/>
            <person name="Abou-Zaid M."/>
            <person name="de Vries R.P."/>
            <person name="Igarashi K."/>
            <person name="Yadav J.S."/>
            <person name="Grigoriev I.V."/>
            <person name="Master E.R."/>
        </authorList>
    </citation>
    <scope>NUCLEOTIDE SEQUENCE [LARGE SCALE GENOMIC DNA]</scope>
    <source>
        <strain evidence="2 3">HHB-10118-sp</strain>
    </source>
</reference>
<dbReference type="KEGG" id="pco:PHACADRAFT_171771"/>
<evidence type="ECO:0000313" key="2">
    <source>
        <dbReference type="EMBL" id="EKM58497.1"/>
    </source>
</evidence>
<feature type="compositionally biased region" description="Basic and acidic residues" evidence="1">
    <location>
        <begin position="53"/>
        <end position="62"/>
    </location>
</feature>
<dbReference type="HOGENOM" id="CLU_2284161_0_0_1"/>
<feature type="compositionally biased region" description="Basic and acidic residues" evidence="1">
    <location>
        <begin position="27"/>
        <end position="36"/>
    </location>
</feature>
<dbReference type="GeneID" id="18909569"/>
<evidence type="ECO:0000256" key="1">
    <source>
        <dbReference type="SAM" id="MobiDB-lite"/>
    </source>
</evidence>
<gene>
    <name evidence="2" type="ORF">PHACADRAFT_171771</name>
</gene>
<feature type="region of interest" description="Disordered" evidence="1">
    <location>
        <begin position="27"/>
        <end position="62"/>
    </location>
</feature>
<accession>K5X6K1</accession>
<dbReference type="AlphaFoldDB" id="K5X6K1"/>
<dbReference type="EMBL" id="JH930470">
    <property type="protein sequence ID" value="EKM58497.1"/>
    <property type="molecule type" value="Genomic_DNA"/>
</dbReference>
<dbReference type="RefSeq" id="XP_007393809.1">
    <property type="nucleotide sequence ID" value="XM_007393747.1"/>
</dbReference>
<dbReference type="Proteomes" id="UP000008370">
    <property type="component" value="Unassembled WGS sequence"/>
</dbReference>
<name>K5X6K1_PHACS</name>
<feature type="non-terminal residue" evidence="2">
    <location>
        <position position="1"/>
    </location>
</feature>